<proteinExistence type="predicted"/>
<dbReference type="InterPro" id="IPR052895">
    <property type="entry name" value="HetReg/Transcr_Mod"/>
</dbReference>
<dbReference type="AlphaFoldDB" id="A0A4Z1HS66"/>
<gene>
    <name evidence="2" type="ORF">BELL_1700g00010</name>
</gene>
<evidence type="ECO:0000313" key="3">
    <source>
        <dbReference type="Proteomes" id="UP000297229"/>
    </source>
</evidence>
<dbReference type="Proteomes" id="UP000297229">
    <property type="component" value="Unassembled WGS sequence"/>
</dbReference>
<evidence type="ECO:0000259" key="1">
    <source>
        <dbReference type="Pfam" id="PF06985"/>
    </source>
</evidence>
<accession>A0A4Z1HS66</accession>
<dbReference type="Pfam" id="PF06985">
    <property type="entry name" value="HET"/>
    <property type="match status" value="1"/>
</dbReference>
<reference evidence="2 3" key="1">
    <citation type="submission" date="2017-12" db="EMBL/GenBank/DDBJ databases">
        <title>Comparative genomics of Botrytis spp.</title>
        <authorList>
            <person name="Valero-Jimenez C.A."/>
            <person name="Tapia P."/>
            <person name="Veloso J."/>
            <person name="Silva-Moreno E."/>
            <person name="Staats M."/>
            <person name="Valdes J.H."/>
            <person name="Van Kan J.A.L."/>
        </authorList>
    </citation>
    <scope>NUCLEOTIDE SEQUENCE [LARGE SCALE GENOMIC DNA]</scope>
    <source>
        <strain evidence="2 3">Be9601</strain>
    </source>
</reference>
<dbReference type="InterPro" id="IPR010730">
    <property type="entry name" value="HET"/>
</dbReference>
<protein>
    <recommendedName>
        <fullName evidence="1">Heterokaryon incompatibility domain-containing protein</fullName>
    </recommendedName>
</protein>
<dbReference type="EMBL" id="PQXM01001698">
    <property type="protein sequence ID" value="TGO51878.1"/>
    <property type="molecule type" value="Genomic_DNA"/>
</dbReference>
<evidence type="ECO:0000313" key="2">
    <source>
        <dbReference type="EMBL" id="TGO51878.1"/>
    </source>
</evidence>
<keyword evidence="3" id="KW-1185">Reference proteome</keyword>
<feature type="domain" description="Heterokaryon incompatibility" evidence="1">
    <location>
        <begin position="172"/>
        <end position="369"/>
    </location>
</feature>
<name>A0A4Z1HS66_9HELO</name>
<sequence length="525" mass="60261">MDAANPPLASGPRYRPMNREKNEFRLLKILPPSNSLHGDSDPLAFSIDPIRCELQYELLSDVSAKSNLEEASLFSFMKLMMDDSDDPKIIDDIKLFRSLFSFGESIDEKSFHELSKERKEALYEHYKSSQKALENWRPEGINLNKKSFKEWLVTCIWALLDGDEGQCQSLSYYALSYVWNETPQSILGKDYHGMEAWFTRAELEATFETTSEKANMTPERIDADFGSFGNDVNEYRQIVVDGVPVLIGKNLEKALRTLREIPDIANGTRIWVDALCINQQDIEERNFEVRRMSEIYQKASRVISYLGDESDESGHILEFMDSIGEVMERPQAMASLAADFLKNMQVEMAFFMAKLLQRTYFSRIWIFQEIVLGGVESIVICGARRFSWENLLRCGRVLIEGINAGYPYNMSLRLHAMKSMNEGDEYLTFGDLHVGLTKLQMLRTAIFESQLDDIVGQPVLGYDPFWLRIPSSYEASDSRDLIYGMMSLLPSWLTDLINVNYSTNNHFVDVMRSFAEAYIKSTQSL</sequence>
<comment type="caution">
    <text evidence="2">The sequence shown here is derived from an EMBL/GenBank/DDBJ whole genome shotgun (WGS) entry which is preliminary data.</text>
</comment>
<dbReference type="PANTHER" id="PTHR24148">
    <property type="entry name" value="ANKYRIN REPEAT DOMAIN-CONTAINING PROTEIN 39 HOMOLOG-RELATED"/>
    <property type="match status" value="1"/>
</dbReference>
<organism evidence="2 3">
    <name type="scientific">Botrytis elliptica</name>
    <dbReference type="NCBI Taxonomy" id="278938"/>
    <lineage>
        <taxon>Eukaryota</taxon>
        <taxon>Fungi</taxon>
        <taxon>Dikarya</taxon>
        <taxon>Ascomycota</taxon>
        <taxon>Pezizomycotina</taxon>
        <taxon>Leotiomycetes</taxon>
        <taxon>Helotiales</taxon>
        <taxon>Sclerotiniaceae</taxon>
        <taxon>Botrytis</taxon>
    </lineage>
</organism>
<dbReference type="PANTHER" id="PTHR24148:SF73">
    <property type="entry name" value="HET DOMAIN PROTEIN (AFU_ORTHOLOGUE AFUA_8G01020)"/>
    <property type="match status" value="1"/>
</dbReference>